<dbReference type="Gene3D" id="2.130.10.10">
    <property type="entry name" value="YVTN repeat-like/Quinoprotein amine dehydrogenase"/>
    <property type="match status" value="1"/>
</dbReference>
<dbReference type="InterPro" id="IPR031815">
    <property type="entry name" value="DUF5074"/>
</dbReference>
<evidence type="ECO:0000313" key="1">
    <source>
        <dbReference type="EMBL" id="MDO7873502.1"/>
    </source>
</evidence>
<protein>
    <recommendedName>
        <fullName evidence="3">YncE family protein</fullName>
    </recommendedName>
</protein>
<dbReference type="InterPro" id="IPR015943">
    <property type="entry name" value="WD40/YVTN_repeat-like_dom_sf"/>
</dbReference>
<organism evidence="1 2">
    <name type="scientific">Hymenobacter aranciens</name>
    <dbReference type="NCBI Taxonomy" id="3063996"/>
    <lineage>
        <taxon>Bacteria</taxon>
        <taxon>Pseudomonadati</taxon>
        <taxon>Bacteroidota</taxon>
        <taxon>Cytophagia</taxon>
        <taxon>Cytophagales</taxon>
        <taxon>Hymenobacteraceae</taxon>
        <taxon>Hymenobacter</taxon>
    </lineage>
</organism>
<dbReference type="InterPro" id="IPR011048">
    <property type="entry name" value="Haem_d1_sf"/>
</dbReference>
<accession>A0ABT9B5F2</accession>
<gene>
    <name evidence="1" type="ORF">Q5H93_02075</name>
</gene>
<dbReference type="Pfam" id="PF16819">
    <property type="entry name" value="DUF5074"/>
    <property type="match status" value="1"/>
</dbReference>
<dbReference type="PANTHER" id="PTHR47197:SF3">
    <property type="entry name" value="DIHYDRO-HEME D1 DEHYDROGENASE"/>
    <property type="match status" value="1"/>
</dbReference>
<dbReference type="InterPro" id="IPR051200">
    <property type="entry name" value="Host-pathogen_enzymatic-act"/>
</dbReference>
<dbReference type="SUPFAM" id="SSF51004">
    <property type="entry name" value="C-terminal (heme d1) domain of cytochrome cd1-nitrite reductase"/>
    <property type="match status" value="1"/>
</dbReference>
<dbReference type="NCBIfam" id="TIGR02276">
    <property type="entry name" value="beta_rpt_yvtn"/>
    <property type="match status" value="1"/>
</dbReference>
<dbReference type="Proteomes" id="UP001176429">
    <property type="component" value="Unassembled WGS sequence"/>
</dbReference>
<dbReference type="PANTHER" id="PTHR47197">
    <property type="entry name" value="PROTEIN NIRF"/>
    <property type="match status" value="1"/>
</dbReference>
<sequence length="364" mass="38481">MRVSKFWAAPLLSLLALTSCDPDDDQPVNPQPETTSVFVINEGNITRSNGSISLYNKTTGALTPDLFASVNNRPLGDVVQSMTVSNGRGYIVVNNSNKIEVVSLPGFQSVGVVRGALRSPRYFLPVSATRGYVTQWGNFRGLRADVKVIDLNTFAVVDSIPTGPLPERLVLAGGKVYVANSGSNTLTVIDPATNRVSSTLTVGDAPNSLATDKNGLLWVLCGGTVAYTPTYDVDYAATTAGKLVSVNAAAATVAGTRTFATNRRQPTDLQINGAGDQLYFRAADALTYTGPVFRLGIAETALPVLTAPFIRRSFYGLGVDKRTGHIYGGTGTFLGTDKMIRYESTGTAIDSAAVGAGPNGFVFY</sequence>
<dbReference type="EMBL" id="JAUQSY010000001">
    <property type="protein sequence ID" value="MDO7873502.1"/>
    <property type="molecule type" value="Genomic_DNA"/>
</dbReference>
<comment type="caution">
    <text evidence="1">The sequence shown here is derived from an EMBL/GenBank/DDBJ whole genome shotgun (WGS) entry which is preliminary data.</text>
</comment>
<dbReference type="PROSITE" id="PS51257">
    <property type="entry name" value="PROKAR_LIPOPROTEIN"/>
    <property type="match status" value="1"/>
</dbReference>
<dbReference type="RefSeq" id="WP_305004817.1">
    <property type="nucleotide sequence ID" value="NZ_JAUQSY010000001.1"/>
</dbReference>
<keyword evidence="2" id="KW-1185">Reference proteome</keyword>
<proteinExistence type="predicted"/>
<evidence type="ECO:0008006" key="3">
    <source>
        <dbReference type="Google" id="ProtNLM"/>
    </source>
</evidence>
<dbReference type="InterPro" id="IPR011964">
    <property type="entry name" value="YVTN_b-propeller_repeat"/>
</dbReference>
<evidence type="ECO:0000313" key="2">
    <source>
        <dbReference type="Proteomes" id="UP001176429"/>
    </source>
</evidence>
<name>A0ABT9B5F2_9BACT</name>
<reference evidence="1" key="1">
    <citation type="submission" date="2023-07" db="EMBL/GenBank/DDBJ databases">
        <authorList>
            <person name="Kim M.K."/>
        </authorList>
    </citation>
    <scope>NUCLEOTIDE SEQUENCE</scope>
    <source>
        <strain evidence="1">ASUV-10-1</strain>
    </source>
</reference>